<dbReference type="InterPro" id="IPR001965">
    <property type="entry name" value="Znf_PHD"/>
</dbReference>
<dbReference type="SMART" id="SM00249">
    <property type="entry name" value="PHD"/>
    <property type="match status" value="1"/>
</dbReference>
<dbReference type="Gene3D" id="3.10.390.10">
    <property type="entry name" value="SAND domain-like"/>
    <property type="match status" value="1"/>
</dbReference>
<evidence type="ECO:0000256" key="3">
    <source>
        <dbReference type="ARBA" id="ARBA00022771"/>
    </source>
</evidence>
<dbReference type="InterPro" id="IPR011011">
    <property type="entry name" value="Znf_FYVE_PHD"/>
</dbReference>
<dbReference type="Pfam" id="PF03172">
    <property type="entry name" value="HSR"/>
    <property type="match status" value="1"/>
</dbReference>
<proteinExistence type="predicted"/>
<feature type="domain" description="PHD-type" evidence="9">
    <location>
        <begin position="412"/>
        <end position="458"/>
    </location>
</feature>
<dbReference type="InterPro" id="IPR010919">
    <property type="entry name" value="SAND-like_dom_sf"/>
</dbReference>
<feature type="region of interest" description="Disordered" evidence="8">
    <location>
        <begin position="216"/>
        <end position="316"/>
    </location>
</feature>
<dbReference type="SUPFAM" id="SSF63763">
    <property type="entry name" value="SAND domain-like"/>
    <property type="match status" value="1"/>
</dbReference>
<dbReference type="CDD" id="cd15626">
    <property type="entry name" value="PHD_SP110_140"/>
    <property type="match status" value="1"/>
</dbReference>
<dbReference type="PROSITE" id="PS50864">
    <property type="entry name" value="SAND"/>
    <property type="match status" value="1"/>
</dbReference>
<gene>
    <name evidence="13" type="primary">LOC118500399</name>
</gene>
<dbReference type="InterPro" id="IPR019786">
    <property type="entry name" value="Zinc_finger_PHD-type_CS"/>
</dbReference>
<dbReference type="Gene3D" id="3.30.40.10">
    <property type="entry name" value="Zinc/RING finger domain, C3HC4 (zinc finger)"/>
    <property type="match status" value="1"/>
</dbReference>
<evidence type="ECO:0000256" key="1">
    <source>
        <dbReference type="ARBA" id="ARBA00022553"/>
    </source>
</evidence>
<dbReference type="GO" id="GO:0000981">
    <property type="term" value="F:DNA-binding transcription factor activity, RNA polymerase II-specific"/>
    <property type="evidence" value="ECO:0007669"/>
    <property type="project" value="TreeGrafter"/>
</dbReference>
<dbReference type="SMART" id="SM00258">
    <property type="entry name" value="SAND"/>
    <property type="match status" value="1"/>
</dbReference>
<evidence type="ECO:0000313" key="12">
    <source>
        <dbReference type="Proteomes" id="UP000504628"/>
    </source>
</evidence>
<dbReference type="OrthoDB" id="1870062at2759"/>
<dbReference type="GeneID" id="118500399"/>
<dbReference type="KEGG" id="pdic:118500399"/>
<organism evidence="12 13">
    <name type="scientific">Phyllostomus discolor</name>
    <name type="common">pale spear-nosed bat</name>
    <dbReference type="NCBI Taxonomy" id="89673"/>
    <lineage>
        <taxon>Eukaryota</taxon>
        <taxon>Metazoa</taxon>
        <taxon>Chordata</taxon>
        <taxon>Craniata</taxon>
        <taxon>Vertebrata</taxon>
        <taxon>Euteleostomi</taxon>
        <taxon>Mammalia</taxon>
        <taxon>Eutheria</taxon>
        <taxon>Laurasiatheria</taxon>
        <taxon>Chiroptera</taxon>
        <taxon>Yangochiroptera</taxon>
        <taxon>Phyllostomidae</taxon>
        <taxon>Phyllostominae</taxon>
        <taxon>Phyllostomus</taxon>
    </lineage>
</organism>
<dbReference type="GO" id="GO:0005634">
    <property type="term" value="C:nucleus"/>
    <property type="evidence" value="ECO:0007669"/>
    <property type="project" value="InterPro"/>
</dbReference>
<dbReference type="PANTHER" id="PTHR46386">
    <property type="entry name" value="NUCLEAR BODY PROTEIN SP140"/>
    <property type="match status" value="1"/>
</dbReference>
<keyword evidence="1" id="KW-0597">Phosphoprotein</keyword>
<sequence length="578" mass="65416">MMATKGSDLSTRVSAEDQRLMCEIALKLFKEHKVDISNAIKTPFPFLEKLHDRGLITSEKYKESKKSCENLSPVLKVVYDVFSELEEKHHLSLLHILFSKAIMNSYPDLKDIHTGFRNAIRKEIRYRANDEGKSAKNHNIQLSLEQGAGGNSYPFLTWLFPDQSNYTGTATPDNRLSECLSGTEDINVLDTVTISDNNALETQQGIEKYAQEFEPVMTSSADSAERRNREKPPKASTSALKRKPESMNLKPSTSGNKPSKRVRSPEPSSEFSAEEKPPEAGSSAVRTGADQEGFMDVGNNSASQTPKKKKTATQQPGVSVNFRAEILPVACGVMTGLLIKRKLERGATRKCIRTEDGNWFTPKEFEVKGGYQSSNWKTNLTCGGKTLKQLMELGFIPQTPVTRENRQLEENSDKCTICQDGGRLFPCENCQSFFHGDCHLPPVDTKRNGWNCTFCIVETSSGSLQDYQESEVLVKEMDPGRKLKCEFLLLKVYQHLERNIFPNIPRGSYVTKASQYIGKLRALDTIKTKLIMDKYSKVQDFMEAMNKFFQDPRREKLHLNQEEFMKKFKEVFAIKETN</sequence>
<dbReference type="Pfam" id="PF01342">
    <property type="entry name" value="SAND"/>
    <property type="match status" value="1"/>
</dbReference>
<keyword evidence="2" id="KW-0479">Metal-binding</keyword>
<evidence type="ECO:0000313" key="13">
    <source>
        <dbReference type="RefSeq" id="XP_035880898.1"/>
    </source>
</evidence>
<dbReference type="PANTHER" id="PTHR46386:SF1">
    <property type="entry name" value="NUCLEAR BODY PROTEIN SP140-LIKE PROTEIN"/>
    <property type="match status" value="1"/>
</dbReference>
<dbReference type="AlphaFoldDB" id="A0A7E6DNZ8"/>
<dbReference type="SUPFAM" id="SSF57903">
    <property type="entry name" value="FYVE/PHD zinc finger"/>
    <property type="match status" value="1"/>
</dbReference>
<feature type="domain" description="HSR" evidence="11">
    <location>
        <begin position="5"/>
        <end position="121"/>
    </location>
</feature>
<evidence type="ECO:0000256" key="2">
    <source>
        <dbReference type="ARBA" id="ARBA00022723"/>
    </source>
</evidence>
<keyword evidence="5" id="KW-0103">Bromodomain</keyword>
<keyword evidence="6" id="KW-0238">DNA-binding</keyword>
<dbReference type="Pfam" id="PF00628">
    <property type="entry name" value="PHD"/>
    <property type="match status" value="1"/>
</dbReference>
<dbReference type="InterPro" id="IPR013083">
    <property type="entry name" value="Znf_RING/FYVE/PHD"/>
</dbReference>
<evidence type="ECO:0000259" key="11">
    <source>
        <dbReference type="PROSITE" id="PS51414"/>
    </source>
</evidence>
<feature type="domain" description="SAND" evidence="10">
    <location>
        <begin position="317"/>
        <end position="397"/>
    </location>
</feature>
<keyword evidence="4" id="KW-0862">Zinc</keyword>
<dbReference type="InterPro" id="IPR036427">
    <property type="entry name" value="Bromodomain-like_sf"/>
</dbReference>
<evidence type="ECO:0000259" key="9">
    <source>
        <dbReference type="PROSITE" id="PS50016"/>
    </source>
</evidence>
<accession>A0A7E6DNZ8</accession>
<dbReference type="InParanoid" id="A0A7E6DNZ8"/>
<evidence type="ECO:0000256" key="5">
    <source>
        <dbReference type="ARBA" id="ARBA00023117"/>
    </source>
</evidence>
<feature type="compositionally biased region" description="Basic and acidic residues" evidence="8">
    <location>
        <begin position="223"/>
        <end position="233"/>
    </location>
</feature>
<dbReference type="PROSITE" id="PS50016">
    <property type="entry name" value="ZF_PHD_2"/>
    <property type="match status" value="1"/>
</dbReference>
<keyword evidence="3 7" id="KW-0863">Zinc-finger</keyword>
<dbReference type="GO" id="GO:0008270">
    <property type="term" value="F:zinc ion binding"/>
    <property type="evidence" value="ECO:0007669"/>
    <property type="project" value="UniProtKB-KW"/>
</dbReference>
<protein>
    <submittedName>
        <fullName evidence="13">Nuclear body protein SP140-like</fullName>
    </submittedName>
</protein>
<dbReference type="PROSITE" id="PS01359">
    <property type="entry name" value="ZF_PHD_1"/>
    <property type="match status" value="1"/>
</dbReference>
<keyword evidence="12" id="KW-1185">Reference proteome</keyword>
<dbReference type="RefSeq" id="XP_035880898.1">
    <property type="nucleotide sequence ID" value="XM_036025005.1"/>
</dbReference>
<dbReference type="InterPro" id="IPR004865">
    <property type="entry name" value="HSR_dom"/>
</dbReference>
<dbReference type="InterPro" id="IPR043563">
    <property type="entry name" value="Sp110/Sp140/Sp140L-like"/>
</dbReference>
<dbReference type="Proteomes" id="UP000504628">
    <property type="component" value="Chromosome 4"/>
</dbReference>
<dbReference type="Gene3D" id="1.20.920.10">
    <property type="entry name" value="Bromodomain-like"/>
    <property type="match status" value="1"/>
</dbReference>
<evidence type="ECO:0000256" key="8">
    <source>
        <dbReference type="SAM" id="MobiDB-lite"/>
    </source>
</evidence>
<reference evidence="13" key="1">
    <citation type="submission" date="2025-08" db="UniProtKB">
        <authorList>
            <consortium name="RefSeq"/>
        </authorList>
    </citation>
    <scope>IDENTIFICATION</scope>
    <source>
        <tissue evidence="13">Muscle</tissue>
    </source>
</reference>
<dbReference type="InterPro" id="IPR000770">
    <property type="entry name" value="SAND_dom"/>
</dbReference>
<evidence type="ECO:0000256" key="7">
    <source>
        <dbReference type="PROSITE-ProRule" id="PRU00146"/>
    </source>
</evidence>
<evidence type="ECO:0000256" key="4">
    <source>
        <dbReference type="ARBA" id="ARBA00022833"/>
    </source>
</evidence>
<dbReference type="GO" id="GO:0003677">
    <property type="term" value="F:DNA binding"/>
    <property type="evidence" value="ECO:0007669"/>
    <property type="project" value="UniProtKB-KW"/>
</dbReference>
<evidence type="ECO:0000259" key="10">
    <source>
        <dbReference type="PROSITE" id="PS50864"/>
    </source>
</evidence>
<evidence type="ECO:0000256" key="6">
    <source>
        <dbReference type="ARBA" id="ARBA00023125"/>
    </source>
</evidence>
<dbReference type="InterPro" id="IPR019787">
    <property type="entry name" value="Znf_PHD-finger"/>
</dbReference>
<name>A0A7E6DNZ8_9CHIR</name>
<dbReference type="PROSITE" id="PS51414">
    <property type="entry name" value="HSR"/>
    <property type="match status" value="1"/>
</dbReference>